<evidence type="ECO:0000256" key="3">
    <source>
        <dbReference type="ARBA" id="ARBA00023315"/>
    </source>
</evidence>
<name>A0ABV7A680_9BACI</name>
<evidence type="ECO:0000256" key="1">
    <source>
        <dbReference type="ARBA" id="ARBA00005531"/>
    </source>
</evidence>
<proteinExistence type="inferred from homology"/>
<dbReference type="InterPro" id="IPR012328">
    <property type="entry name" value="Chalcone/stilbene_synt_C"/>
</dbReference>
<dbReference type="InterPro" id="IPR016039">
    <property type="entry name" value="Thiolase-like"/>
</dbReference>
<dbReference type="InterPro" id="IPR011141">
    <property type="entry name" value="Polyketide_synthase_type-III"/>
</dbReference>
<dbReference type="CDD" id="cd00831">
    <property type="entry name" value="CHS_like"/>
    <property type="match status" value="1"/>
</dbReference>
<feature type="domain" description="Chalcone/stilbene synthase N-terminal" evidence="4">
    <location>
        <begin position="3"/>
        <end position="202"/>
    </location>
</feature>
<evidence type="ECO:0000259" key="5">
    <source>
        <dbReference type="Pfam" id="PF02797"/>
    </source>
</evidence>
<comment type="similarity">
    <text evidence="1">Belongs to the thiolase-like superfamily. Chalcone/stilbene synthases family.</text>
</comment>
<evidence type="ECO:0000256" key="2">
    <source>
        <dbReference type="ARBA" id="ARBA00022679"/>
    </source>
</evidence>
<dbReference type="PROSITE" id="PS00441">
    <property type="entry name" value="CHALCONE_SYNTH"/>
    <property type="match status" value="1"/>
</dbReference>
<dbReference type="Proteomes" id="UP001595387">
    <property type="component" value="Unassembled WGS sequence"/>
</dbReference>
<organism evidence="6 7">
    <name type="scientific">Virgibacillus sediminis</name>
    <dbReference type="NCBI Taxonomy" id="202260"/>
    <lineage>
        <taxon>Bacteria</taxon>
        <taxon>Bacillati</taxon>
        <taxon>Bacillota</taxon>
        <taxon>Bacilli</taxon>
        <taxon>Bacillales</taxon>
        <taxon>Bacillaceae</taxon>
        <taxon>Virgibacillus</taxon>
    </lineage>
</organism>
<dbReference type="InterPro" id="IPR018088">
    <property type="entry name" value="Chalcone/stilbene_synthase_AS"/>
</dbReference>
<dbReference type="PANTHER" id="PTHR11877">
    <property type="entry name" value="HYDROXYMETHYLGLUTARYL-COA SYNTHASE"/>
    <property type="match status" value="1"/>
</dbReference>
<dbReference type="EMBL" id="JBHRRZ010000014">
    <property type="protein sequence ID" value="MFC2948344.1"/>
    <property type="molecule type" value="Genomic_DNA"/>
</dbReference>
<dbReference type="SUPFAM" id="SSF53901">
    <property type="entry name" value="Thiolase-like"/>
    <property type="match status" value="2"/>
</dbReference>
<sequence length="361" mass="40196">MAYLSSVGISVPEHNLSQEEVKELVTDIFSISERKVRRLLSVFDNALIENRQFVNNPDWFRQHHSFKDRNDLYQRLAIKHMGDAVRDCLSNENYLLEDVLPSEVDMIIFVSSTGIATPSLEIELFNELPFREDISRMPLWGLGCAGGATGLARAFDWLRAHPEKSALVVCLELCSLTFQKHDLKKSNIVGTALFGDGIASVLAIGEKSPLLKKVKGNAPRIIKTDSRTKKNSQGVMGWEVTNTGLEVIFAKSIPSLVHSFWKEHVDTFLETTELSEEKIHSFIAHPGGKKVLKAMEEVLGTQHSKLSSSYEILRKHGNMSSATVLYVLGDMLKKKAESGEKSILSALGPGFSSELLLLEWG</sequence>
<protein>
    <submittedName>
        <fullName evidence="6">Type III polyketide synthase</fullName>
    </submittedName>
</protein>
<dbReference type="PANTHER" id="PTHR11877:SF99">
    <property type="entry name" value="1,3,6,8-TETRAHYDROXYNAPHTHALENE SYNTHASE"/>
    <property type="match status" value="1"/>
</dbReference>
<dbReference type="InterPro" id="IPR001099">
    <property type="entry name" value="Chalcone/stilbene_synt_N"/>
</dbReference>
<dbReference type="Gene3D" id="3.40.47.10">
    <property type="match status" value="2"/>
</dbReference>
<comment type="caution">
    <text evidence="6">The sequence shown here is derived from an EMBL/GenBank/DDBJ whole genome shotgun (WGS) entry which is preliminary data.</text>
</comment>
<keyword evidence="3" id="KW-0012">Acyltransferase</keyword>
<feature type="domain" description="Chalcone/stilbene synthase C-terminal" evidence="5">
    <location>
        <begin position="231"/>
        <end position="358"/>
    </location>
</feature>
<accession>A0ABV7A680</accession>
<dbReference type="RefSeq" id="WP_390305196.1">
    <property type="nucleotide sequence ID" value="NZ_JBHRRZ010000014.1"/>
</dbReference>
<reference evidence="7" key="1">
    <citation type="journal article" date="2019" name="Int. J. Syst. Evol. Microbiol.">
        <title>The Global Catalogue of Microorganisms (GCM) 10K type strain sequencing project: providing services to taxonomists for standard genome sequencing and annotation.</title>
        <authorList>
            <consortium name="The Broad Institute Genomics Platform"/>
            <consortium name="The Broad Institute Genome Sequencing Center for Infectious Disease"/>
            <person name="Wu L."/>
            <person name="Ma J."/>
        </authorList>
    </citation>
    <scope>NUCLEOTIDE SEQUENCE [LARGE SCALE GENOMIC DNA]</scope>
    <source>
        <strain evidence="7">KCTC 13193</strain>
    </source>
</reference>
<keyword evidence="7" id="KW-1185">Reference proteome</keyword>
<dbReference type="PIRSF" id="PIRSF000451">
    <property type="entry name" value="PKS_III"/>
    <property type="match status" value="1"/>
</dbReference>
<evidence type="ECO:0000313" key="7">
    <source>
        <dbReference type="Proteomes" id="UP001595387"/>
    </source>
</evidence>
<keyword evidence="2" id="KW-0808">Transferase</keyword>
<dbReference type="Pfam" id="PF02797">
    <property type="entry name" value="Chal_sti_synt_C"/>
    <property type="match status" value="1"/>
</dbReference>
<gene>
    <name evidence="6" type="ORF">ACFODW_08330</name>
</gene>
<evidence type="ECO:0000313" key="6">
    <source>
        <dbReference type="EMBL" id="MFC2948344.1"/>
    </source>
</evidence>
<dbReference type="Pfam" id="PF00195">
    <property type="entry name" value="Chal_sti_synt_N"/>
    <property type="match status" value="1"/>
</dbReference>
<evidence type="ECO:0000259" key="4">
    <source>
        <dbReference type="Pfam" id="PF00195"/>
    </source>
</evidence>